<evidence type="ECO:0000256" key="2">
    <source>
        <dbReference type="HAMAP-Rule" id="MF_00274"/>
    </source>
</evidence>
<reference evidence="3 4" key="1">
    <citation type="journal article" date="2015" name="Genome Announc.">
        <title>Expanding the biotechnology potential of lactobacilli through comparative genomics of 213 strains and associated genera.</title>
        <authorList>
            <person name="Sun Z."/>
            <person name="Harris H.M."/>
            <person name="McCann A."/>
            <person name="Guo C."/>
            <person name="Argimon S."/>
            <person name="Zhang W."/>
            <person name="Yang X."/>
            <person name="Jeffery I.B."/>
            <person name="Cooney J.C."/>
            <person name="Kagawa T.F."/>
            <person name="Liu W."/>
            <person name="Song Y."/>
            <person name="Salvetti E."/>
            <person name="Wrobel A."/>
            <person name="Rasinkangas P."/>
            <person name="Parkhill J."/>
            <person name="Rea M.C."/>
            <person name="O'Sullivan O."/>
            <person name="Ritari J."/>
            <person name="Douillard F.P."/>
            <person name="Paul Ross R."/>
            <person name="Yang R."/>
            <person name="Briner A.E."/>
            <person name="Felis G.E."/>
            <person name="de Vos W.M."/>
            <person name="Barrangou R."/>
            <person name="Klaenhammer T.R."/>
            <person name="Caufield P.W."/>
            <person name="Cui Y."/>
            <person name="Zhang H."/>
            <person name="O'Toole P.W."/>
        </authorList>
    </citation>
    <scope>NUCLEOTIDE SEQUENCE [LARGE SCALE GENOMIC DNA]</scope>
    <source>
        <strain evidence="3 4">DSM 22467</strain>
    </source>
</reference>
<dbReference type="STRING" id="616990.IV54_GL001045"/>
<dbReference type="EMBL" id="JQCA01000030">
    <property type="protein sequence ID" value="KRO04545.1"/>
    <property type="molecule type" value="Genomic_DNA"/>
</dbReference>
<dbReference type="AlphaFoldDB" id="A0A0R2LSK6"/>
<keyword evidence="1 2" id="KW-0238">DNA-binding</keyword>
<dbReference type="PATRIC" id="fig|616990.3.peg.1128"/>
<dbReference type="GO" id="GO:0003677">
    <property type="term" value="F:DNA binding"/>
    <property type="evidence" value="ECO:0007669"/>
    <property type="project" value="UniProtKB-UniRule"/>
</dbReference>
<dbReference type="SUPFAM" id="SSF82607">
    <property type="entry name" value="YbaB-like"/>
    <property type="match status" value="1"/>
</dbReference>
<dbReference type="Gene3D" id="3.30.1310.10">
    <property type="entry name" value="Nucleoid-associated protein YbaB-like domain"/>
    <property type="match status" value="1"/>
</dbReference>
<dbReference type="Pfam" id="PF02575">
    <property type="entry name" value="YbaB_DNA_bd"/>
    <property type="match status" value="1"/>
</dbReference>
<proteinExistence type="inferred from homology"/>
<sequence length="108" mass="11931">MIKMRNMGNMGNMMKQMRQMQKKMAEDQANLNAQSFTGTSPDDLVQATFTGDRKMTDLTIKPEAIDPDDPDMLADLVLAAVNEAIAKVDESTQQTMGKYTQGLNIPGM</sequence>
<dbReference type="GO" id="GO:0043590">
    <property type="term" value="C:bacterial nucleoid"/>
    <property type="evidence" value="ECO:0007669"/>
    <property type="project" value="UniProtKB-UniRule"/>
</dbReference>
<keyword evidence="2" id="KW-0963">Cytoplasm</keyword>
<name>A0A0R2LSK6_9LACO</name>
<comment type="caution">
    <text evidence="3">The sequence shown here is derived from an EMBL/GenBank/DDBJ whole genome shotgun (WGS) entry which is preliminary data.</text>
</comment>
<dbReference type="Proteomes" id="UP000051906">
    <property type="component" value="Unassembled WGS sequence"/>
</dbReference>
<comment type="similarity">
    <text evidence="2">Belongs to the YbaB/EbfC family.</text>
</comment>
<comment type="subcellular location">
    <subcellularLocation>
        <location evidence="2">Cytoplasm</location>
        <location evidence="2">Nucleoid</location>
    </subcellularLocation>
</comment>
<evidence type="ECO:0000313" key="4">
    <source>
        <dbReference type="Proteomes" id="UP000051906"/>
    </source>
</evidence>
<evidence type="ECO:0000313" key="3">
    <source>
        <dbReference type="EMBL" id="KRO04545.1"/>
    </source>
</evidence>
<dbReference type="InterPro" id="IPR004401">
    <property type="entry name" value="YbaB/EbfC"/>
</dbReference>
<gene>
    <name evidence="3" type="ORF">IV54_GL001045</name>
</gene>
<dbReference type="NCBIfam" id="TIGR00103">
    <property type="entry name" value="DNA_YbaB_EbfC"/>
    <property type="match status" value="1"/>
</dbReference>
<dbReference type="InterPro" id="IPR036894">
    <property type="entry name" value="YbaB-like_sf"/>
</dbReference>
<comment type="subunit">
    <text evidence="2">Homodimer.</text>
</comment>
<keyword evidence="4" id="KW-1185">Reference proteome</keyword>
<dbReference type="PANTHER" id="PTHR33449">
    <property type="entry name" value="NUCLEOID-ASSOCIATED PROTEIN YBAB"/>
    <property type="match status" value="1"/>
</dbReference>
<dbReference type="PIRSF" id="PIRSF004555">
    <property type="entry name" value="UCP004555"/>
    <property type="match status" value="1"/>
</dbReference>
<dbReference type="HAMAP" id="MF_00274">
    <property type="entry name" value="DNA_YbaB_EbfC"/>
    <property type="match status" value="1"/>
</dbReference>
<accession>A0A0R2LSK6</accession>
<organism evidence="3 4">
    <name type="scientific">Levilactobacillus paucivorans</name>
    <dbReference type="NCBI Taxonomy" id="616990"/>
    <lineage>
        <taxon>Bacteria</taxon>
        <taxon>Bacillati</taxon>
        <taxon>Bacillota</taxon>
        <taxon>Bacilli</taxon>
        <taxon>Lactobacillales</taxon>
        <taxon>Lactobacillaceae</taxon>
        <taxon>Levilactobacillus</taxon>
    </lineage>
</organism>
<comment type="function">
    <text evidence="2">Binds to DNA and alters its conformation. May be involved in regulation of gene expression, nucleoid organization and DNA protection.</text>
</comment>
<dbReference type="GO" id="GO:0005829">
    <property type="term" value="C:cytosol"/>
    <property type="evidence" value="ECO:0007669"/>
    <property type="project" value="TreeGrafter"/>
</dbReference>
<protein>
    <recommendedName>
        <fullName evidence="2">Nucleoid-associated protein IV54_GL001045</fullName>
    </recommendedName>
</protein>
<dbReference type="PANTHER" id="PTHR33449:SF1">
    <property type="entry name" value="NUCLEOID-ASSOCIATED PROTEIN YBAB"/>
    <property type="match status" value="1"/>
</dbReference>
<evidence type="ECO:0000256" key="1">
    <source>
        <dbReference type="ARBA" id="ARBA00023125"/>
    </source>
</evidence>